<feature type="signal peptide" evidence="13">
    <location>
        <begin position="1"/>
        <end position="17"/>
    </location>
</feature>
<keyword evidence="16" id="KW-1185">Reference proteome</keyword>
<dbReference type="GO" id="GO:0008270">
    <property type="term" value="F:zinc ion binding"/>
    <property type="evidence" value="ECO:0007669"/>
    <property type="project" value="TreeGrafter"/>
</dbReference>
<evidence type="ECO:0000256" key="2">
    <source>
        <dbReference type="ARBA" id="ARBA00004613"/>
    </source>
</evidence>
<feature type="chain" id="PRO_5043642259" description="Glutaminyl-peptide cyclotransferase" evidence="13">
    <location>
        <begin position="18"/>
        <end position="356"/>
    </location>
</feature>
<proteinExistence type="inferred from homology"/>
<evidence type="ECO:0000256" key="11">
    <source>
        <dbReference type="ARBA" id="ARBA00023315"/>
    </source>
</evidence>
<dbReference type="Gene3D" id="3.40.630.10">
    <property type="entry name" value="Zn peptidases"/>
    <property type="match status" value="1"/>
</dbReference>
<keyword evidence="13" id="KW-0732">Signal</keyword>
<dbReference type="InterPro" id="IPR040234">
    <property type="entry name" value="QC/QCL"/>
</dbReference>
<evidence type="ECO:0000256" key="7">
    <source>
        <dbReference type="ARBA" id="ARBA00022679"/>
    </source>
</evidence>
<evidence type="ECO:0000256" key="10">
    <source>
        <dbReference type="ARBA" id="ARBA00023157"/>
    </source>
</evidence>
<comment type="similarity">
    <text evidence="3">Belongs to the glutaminyl-peptide cyclotransferase family.</text>
</comment>
<dbReference type="FunFam" id="3.40.630.10:FF:000029">
    <property type="entry name" value="Glutaminyl-peptide cyclotransferase"/>
    <property type="match status" value="1"/>
</dbReference>
<dbReference type="Proteomes" id="UP001159042">
    <property type="component" value="Unassembled WGS sequence"/>
</dbReference>
<comment type="catalytic activity">
    <reaction evidence="1">
        <text>N-terminal L-glutaminyl-[peptide] = N-terminal 5-oxo-L-prolyl-[peptide] + NH4(+)</text>
        <dbReference type="Rhea" id="RHEA:23652"/>
        <dbReference type="Rhea" id="RHEA-COMP:11736"/>
        <dbReference type="Rhea" id="RHEA-COMP:11846"/>
        <dbReference type="ChEBI" id="CHEBI:28938"/>
        <dbReference type="ChEBI" id="CHEBI:64722"/>
        <dbReference type="ChEBI" id="CHEBI:87215"/>
        <dbReference type="EC" id="2.3.2.5"/>
    </reaction>
</comment>
<evidence type="ECO:0000256" key="9">
    <source>
        <dbReference type="ARBA" id="ARBA00022833"/>
    </source>
</evidence>
<dbReference type="PANTHER" id="PTHR12283">
    <property type="entry name" value="GLUTAMINYL-PEPTIDE CYCLOTRANSFERASE"/>
    <property type="match status" value="1"/>
</dbReference>
<keyword evidence="11" id="KW-0012">Acyltransferase</keyword>
<dbReference type="InterPro" id="IPR007484">
    <property type="entry name" value="Peptidase_M28"/>
</dbReference>
<evidence type="ECO:0000256" key="5">
    <source>
        <dbReference type="ARBA" id="ARBA00016861"/>
    </source>
</evidence>
<evidence type="ECO:0000256" key="12">
    <source>
        <dbReference type="ARBA" id="ARBA00057903"/>
    </source>
</evidence>
<accession>A0AAV8W9W3</accession>
<evidence type="ECO:0000256" key="4">
    <source>
        <dbReference type="ARBA" id="ARBA00012012"/>
    </source>
</evidence>
<reference evidence="15 16" key="1">
    <citation type="journal article" date="2023" name="Insect Mol. Biol.">
        <title>Genome sequencing provides insights into the evolution of gene families encoding plant cell wall-degrading enzymes in longhorned beetles.</title>
        <authorList>
            <person name="Shin N.R."/>
            <person name="Okamura Y."/>
            <person name="Kirsch R."/>
            <person name="Pauchet Y."/>
        </authorList>
    </citation>
    <scope>NUCLEOTIDE SEQUENCE [LARGE SCALE GENOMIC DNA]</scope>
    <source>
        <strain evidence="15">EAD_L_NR</strain>
    </source>
</reference>
<evidence type="ECO:0000256" key="13">
    <source>
        <dbReference type="SAM" id="SignalP"/>
    </source>
</evidence>
<comment type="caution">
    <text evidence="15">The sequence shown here is derived from an EMBL/GenBank/DDBJ whole genome shotgun (WGS) entry which is preliminary data.</text>
</comment>
<organism evidence="15 16">
    <name type="scientific">Exocentrus adspersus</name>
    <dbReference type="NCBI Taxonomy" id="1586481"/>
    <lineage>
        <taxon>Eukaryota</taxon>
        <taxon>Metazoa</taxon>
        <taxon>Ecdysozoa</taxon>
        <taxon>Arthropoda</taxon>
        <taxon>Hexapoda</taxon>
        <taxon>Insecta</taxon>
        <taxon>Pterygota</taxon>
        <taxon>Neoptera</taxon>
        <taxon>Endopterygota</taxon>
        <taxon>Coleoptera</taxon>
        <taxon>Polyphaga</taxon>
        <taxon>Cucujiformia</taxon>
        <taxon>Chrysomeloidea</taxon>
        <taxon>Cerambycidae</taxon>
        <taxon>Lamiinae</taxon>
        <taxon>Acanthocinini</taxon>
        <taxon>Exocentrus</taxon>
    </lineage>
</organism>
<evidence type="ECO:0000313" key="15">
    <source>
        <dbReference type="EMBL" id="KAJ8923338.1"/>
    </source>
</evidence>
<keyword evidence="10" id="KW-1015">Disulfide bond</keyword>
<dbReference type="InterPro" id="IPR037457">
    <property type="entry name" value="M28_QC"/>
</dbReference>
<evidence type="ECO:0000256" key="8">
    <source>
        <dbReference type="ARBA" id="ARBA00022723"/>
    </source>
</evidence>
<comment type="function">
    <text evidence="12">Acts as a glutaminyl-peptide cyclotransferase. Responsible for the biosynthesis of pyroglutamyl peptides. Might be more efficient in the conversion of tri and tetrapeptides in vitro. Might have a relative preference for substrates containing hydrophobic amino acids in vitro.</text>
</comment>
<feature type="domain" description="Peptidase M28" evidence="14">
    <location>
        <begin position="108"/>
        <end position="336"/>
    </location>
</feature>
<evidence type="ECO:0000313" key="16">
    <source>
        <dbReference type="Proteomes" id="UP001159042"/>
    </source>
</evidence>
<dbReference type="CDD" id="cd03880">
    <property type="entry name" value="M28_QC_like"/>
    <property type="match status" value="1"/>
</dbReference>
<dbReference type="SUPFAM" id="SSF53187">
    <property type="entry name" value="Zn-dependent exopeptidases"/>
    <property type="match status" value="1"/>
</dbReference>
<keyword evidence="6" id="KW-0964">Secreted</keyword>
<protein>
    <recommendedName>
        <fullName evidence="5">Glutaminyl-peptide cyclotransferase</fullName>
        <ecNumber evidence="4">2.3.2.5</ecNumber>
    </recommendedName>
</protein>
<sequence length="356" mass="41693">MMLLGLLRFLVLVSTSAYGNQLFKTFQQNHKPHDLSNEDLRHLSKLSNPRYTEEVLDNILIPRVVGTPGHDKVFNYIKNELENLNWNVEVDEFDEEAPKQFGVLRFKNIVATLHPSAERYLVLACHYDSKYFKNTVFVGATDSAVPCAMLLNLAKVMHKELDTARQDCDVSLKLIFFDGEEAFDTWGPKDSIYGARHLAQMYHNNQQVAKSTGETVSDLDRMDIFVLLDLIGHKKTTFYSYFQNTQDWYLRLVNIEERLNQLNMLKKSNKNRRYFLRRGYGGHIEDDHIPFLRKNVPILHLISNPFPDEWHKPDDNRDIINKDTVENINKILRAFVAEYLHLYMDTREEQIPEKEL</sequence>
<name>A0AAV8W9W3_9CUCU</name>
<evidence type="ECO:0000256" key="6">
    <source>
        <dbReference type="ARBA" id="ARBA00022525"/>
    </source>
</evidence>
<evidence type="ECO:0000256" key="3">
    <source>
        <dbReference type="ARBA" id="ARBA00006014"/>
    </source>
</evidence>
<dbReference type="PANTHER" id="PTHR12283:SF6">
    <property type="entry name" value="GLUTAMINYL-PEPTIDE CYCLOTRANSFERASE-RELATED"/>
    <property type="match status" value="1"/>
</dbReference>
<dbReference type="GO" id="GO:0005576">
    <property type="term" value="C:extracellular region"/>
    <property type="evidence" value="ECO:0007669"/>
    <property type="project" value="UniProtKB-SubCell"/>
</dbReference>
<dbReference type="Pfam" id="PF04389">
    <property type="entry name" value="Peptidase_M28"/>
    <property type="match status" value="1"/>
</dbReference>
<keyword evidence="8" id="KW-0479">Metal-binding</keyword>
<evidence type="ECO:0000256" key="1">
    <source>
        <dbReference type="ARBA" id="ARBA00000001"/>
    </source>
</evidence>
<dbReference type="AlphaFoldDB" id="A0AAV8W9W3"/>
<gene>
    <name evidence="15" type="ORF">NQ315_001896</name>
</gene>
<evidence type="ECO:0000259" key="14">
    <source>
        <dbReference type="Pfam" id="PF04389"/>
    </source>
</evidence>
<dbReference type="EMBL" id="JANEYG010000005">
    <property type="protein sequence ID" value="KAJ8923338.1"/>
    <property type="molecule type" value="Genomic_DNA"/>
</dbReference>
<keyword evidence="9" id="KW-0862">Zinc</keyword>
<keyword evidence="7" id="KW-0808">Transferase</keyword>
<comment type="subcellular location">
    <subcellularLocation>
        <location evidence="2">Secreted</location>
    </subcellularLocation>
</comment>
<dbReference type="EC" id="2.3.2.5" evidence="4"/>
<dbReference type="GO" id="GO:0016603">
    <property type="term" value="F:glutaminyl-peptide cyclotransferase activity"/>
    <property type="evidence" value="ECO:0007669"/>
    <property type="project" value="UniProtKB-EC"/>
</dbReference>